<evidence type="ECO:0000313" key="1">
    <source>
        <dbReference type="EMBL" id="KAF1912897.1"/>
    </source>
</evidence>
<evidence type="ECO:0000313" key="2">
    <source>
        <dbReference type="Proteomes" id="UP000800096"/>
    </source>
</evidence>
<dbReference type="EMBL" id="ML979139">
    <property type="protein sequence ID" value="KAF1912897.1"/>
    <property type="molecule type" value="Genomic_DNA"/>
</dbReference>
<evidence type="ECO:0008006" key="3">
    <source>
        <dbReference type="Google" id="ProtNLM"/>
    </source>
</evidence>
<name>A0A6A5QFI2_AMPQU</name>
<sequence length="266" mass="30341">MPVLSKVADAGEGSKQTSKEGLFGLPVELFDEITSYLKVSDLCHFKFTSRDGRIAIQNQWHDAILLQTPIYSTYESMKRFLSMLQEVKGLAWRVKALELVSEGLKLHEYGSEWAWEYLTQWEQVDNTAEDVSIINKINADHALAVEDSNGFLHMGGYRILLEQIIAACPELTGINIRKLKIDEHIPDWTDTAKFKDLSYYRPGLAIKPIFYGDWQYDTLHHRVTHYRDEFGDDIIEPNAGPQAKFIDDVDAAILASGKTLSKNFIR</sequence>
<dbReference type="OrthoDB" id="190265at2759"/>
<reference evidence="1" key="1">
    <citation type="journal article" date="2020" name="Stud. Mycol.">
        <title>101 Dothideomycetes genomes: a test case for predicting lifestyles and emergence of pathogens.</title>
        <authorList>
            <person name="Haridas S."/>
            <person name="Albert R."/>
            <person name="Binder M."/>
            <person name="Bloem J."/>
            <person name="Labutti K."/>
            <person name="Salamov A."/>
            <person name="Andreopoulos B."/>
            <person name="Baker S."/>
            <person name="Barry K."/>
            <person name="Bills G."/>
            <person name="Bluhm B."/>
            <person name="Cannon C."/>
            <person name="Castanera R."/>
            <person name="Culley D."/>
            <person name="Daum C."/>
            <person name="Ezra D."/>
            <person name="Gonzalez J."/>
            <person name="Henrissat B."/>
            <person name="Kuo A."/>
            <person name="Liang C."/>
            <person name="Lipzen A."/>
            <person name="Lutzoni F."/>
            <person name="Magnuson J."/>
            <person name="Mondo S."/>
            <person name="Nolan M."/>
            <person name="Ohm R."/>
            <person name="Pangilinan J."/>
            <person name="Park H.-J."/>
            <person name="Ramirez L."/>
            <person name="Alfaro M."/>
            <person name="Sun H."/>
            <person name="Tritt A."/>
            <person name="Yoshinaga Y."/>
            <person name="Zwiers L.-H."/>
            <person name="Turgeon B."/>
            <person name="Goodwin S."/>
            <person name="Spatafora J."/>
            <person name="Crous P."/>
            <person name="Grigoriev I."/>
        </authorList>
    </citation>
    <scope>NUCLEOTIDE SEQUENCE</scope>
    <source>
        <strain evidence="1">HMLAC05119</strain>
    </source>
</reference>
<accession>A0A6A5QFI2</accession>
<protein>
    <recommendedName>
        <fullName evidence="3">F-box domain-containing protein</fullName>
    </recommendedName>
</protein>
<dbReference type="Proteomes" id="UP000800096">
    <property type="component" value="Unassembled WGS sequence"/>
</dbReference>
<gene>
    <name evidence="1" type="ORF">BDU57DRAFT_521494</name>
</gene>
<dbReference type="AlphaFoldDB" id="A0A6A5QFI2"/>
<proteinExistence type="predicted"/>
<organism evidence="1 2">
    <name type="scientific">Ampelomyces quisqualis</name>
    <name type="common">Powdery mildew agent</name>
    <dbReference type="NCBI Taxonomy" id="50730"/>
    <lineage>
        <taxon>Eukaryota</taxon>
        <taxon>Fungi</taxon>
        <taxon>Dikarya</taxon>
        <taxon>Ascomycota</taxon>
        <taxon>Pezizomycotina</taxon>
        <taxon>Dothideomycetes</taxon>
        <taxon>Pleosporomycetidae</taxon>
        <taxon>Pleosporales</taxon>
        <taxon>Pleosporineae</taxon>
        <taxon>Phaeosphaeriaceae</taxon>
        <taxon>Ampelomyces</taxon>
    </lineage>
</organism>
<keyword evidence="2" id="KW-1185">Reference proteome</keyword>